<keyword evidence="8 12" id="KW-0067">ATP-binding</keyword>
<comment type="subcellular location">
    <subcellularLocation>
        <location evidence="1">Endosome membrane</location>
        <topology evidence="1">Peripheral membrane protein</topology>
    </subcellularLocation>
</comment>
<evidence type="ECO:0000256" key="10">
    <source>
        <dbReference type="ARBA" id="ARBA00023136"/>
    </source>
</evidence>
<name>A0A899FLA7_9ASCO</name>
<keyword evidence="7" id="KW-0378">Hydrolase</keyword>
<feature type="domain" description="MIT" evidence="14">
    <location>
        <begin position="3"/>
        <end position="80"/>
    </location>
</feature>
<accession>A0A899FLA7</accession>
<evidence type="ECO:0000256" key="6">
    <source>
        <dbReference type="ARBA" id="ARBA00022753"/>
    </source>
</evidence>
<dbReference type="InterPro" id="IPR015415">
    <property type="entry name" value="Spast_Vps4_C"/>
</dbReference>
<evidence type="ECO:0000256" key="2">
    <source>
        <dbReference type="ARBA" id="ARBA00006914"/>
    </source>
</evidence>
<dbReference type="Gene3D" id="3.40.50.300">
    <property type="entry name" value="P-loop containing nucleotide triphosphate hydrolases"/>
    <property type="match status" value="1"/>
</dbReference>
<dbReference type="FunFam" id="1.20.58.80:FF:000004">
    <property type="entry name" value="Vacuolar protein sorting-associated protein 4"/>
    <property type="match status" value="1"/>
</dbReference>
<evidence type="ECO:0000256" key="3">
    <source>
        <dbReference type="ARBA" id="ARBA00012674"/>
    </source>
</evidence>
<dbReference type="SMART" id="SM00382">
    <property type="entry name" value="AAA"/>
    <property type="match status" value="1"/>
</dbReference>
<evidence type="ECO:0000256" key="4">
    <source>
        <dbReference type="ARBA" id="ARBA00022448"/>
    </source>
</evidence>
<comment type="catalytic activity">
    <reaction evidence="11">
        <text>ATP + H2O = ADP + phosphate + H(+)</text>
        <dbReference type="Rhea" id="RHEA:13065"/>
        <dbReference type="ChEBI" id="CHEBI:15377"/>
        <dbReference type="ChEBI" id="CHEBI:15378"/>
        <dbReference type="ChEBI" id="CHEBI:30616"/>
        <dbReference type="ChEBI" id="CHEBI:43474"/>
        <dbReference type="ChEBI" id="CHEBI:456216"/>
        <dbReference type="EC" id="3.6.4.6"/>
    </reaction>
</comment>
<proteinExistence type="inferred from homology"/>
<evidence type="ECO:0000256" key="1">
    <source>
        <dbReference type="ARBA" id="ARBA00004481"/>
    </source>
</evidence>
<evidence type="ECO:0000259" key="14">
    <source>
        <dbReference type="SMART" id="SM00745"/>
    </source>
</evidence>
<dbReference type="SUPFAM" id="SSF52540">
    <property type="entry name" value="P-loop containing nucleoside triphosphate hydrolases"/>
    <property type="match status" value="1"/>
</dbReference>
<reference evidence="15" key="1">
    <citation type="submission" date="2020-06" db="EMBL/GenBank/DDBJ databases">
        <title>Genomes of multiple members of Pneumocystis genus reveal paths to human pathogen Pneumocystis jirovecii.</title>
        <authorList>
            <person name="Cisse O.H."/>
            <person name="Ma L."/>
            <person name="Dekker J."/>
            <person name="Khil P."/>
            <person name="Jo J."/>
            <person name="Brenchley J."/>
            <person name="Blair R."/>
            <person name="Pahar B."/>
            <person name="Chabe M."/>
            <person name="Van Rompay K.A."/>
            <person name="Keesler R."/>
            <person name="Sukura A."/>
            <person name="Hirsch V."/>
            <person name="Kutty G."/>
            <person name="Liu Y."/>
            <person name="Peng L."/>
            <person name="Chen J."/>
            <person name="Song J."/>
            <person name="Weissenbacher-Lang C."/>
            <person name="Xu J."/>
            <person name="Upham N.S."/>
            <person name="Stajich J.E."/>
            <person name="Cuomo C.A."/>
            <person name="Cushion M.T."/>
            <person name="Kovacs J.A."/>
        </authorList>
    </citation>
    <scope>NUCLEOTIDE SEQUENCE</scope>
    <source>
        <strain evidence="15">2A</strain>
    </source>
</reference>
<evidence type="ECO:0000256" key="12">
    <source>
        <dbReference type="RuleBase" id="RU003651"/>
    </source>
</evidence>
<dbReference type="GO" id="GO:0045324">
    <property type="term" value="P:late endosome to vacuole transport"/>
    <property type="evidence" value="ECO:0007669"/>
    <property type="project" value="UniProtKB-ARBA"/>
</dbReference>
<dbReference type="GO" id="GO:0010008">
    <property type="term" value="C:endosome membrane"/>
    <property type="evidence" value="ECO:0007669"/>
    <property type="project" value="UniProtKB-SubCell"/>
</dbReference>
<dbReference type="PANTHER" id="PTHR23074:SF83">
    <property type="entry name" value="VACUOLAR PROTEIN SORTING-ASSOCIATED PROTEIN 4A"/>
    <property type="match status" value="1"/>
</dbReference>
<evidence type="ECO:0000256" key="9">
    <source>
        <dbReference type="ARBA" id="ARBA00022927"/>
    </source>
</evidence>
<keyword evidence="6" id="KW-0967">Endosome</keyword>
<evidence type="ECO:0000256" key="11">
    <source>
        <dbReference type="ARBA" id="ARBA00048883"/>
    </source>
</evidence>
<dbReference type="InterPro" id="IPR050304">
    <property type="entry name" value="MT-severing_AAA_ATPase"/>
</dbReference>
<dbReference type="InterPro" id="IPR003960">
    <property type="entry name" value="ATPase_AAA_CS"/>
</dbReference>
<dbReference type="PANTHER" id="PTHR23074">
    <property type="entry name" value="AAA DOMAIN-CONTAINING"/>
    <property type="match status" value="1"/>
</dbReference>
<evidence type="ECO:0000256" key="7">
    <source>
        <dbReference type="ARBA" id="ARBA00022801"/>
    </source>
</evidence>
<dbReference type="SUPFAM" id="SSF82199">
    <property type="entry name" value="SET domain"/>
    <property type="match status" value="1"/>
</dbReference>
<dbReference type="GO" id="GO:0015031">
    <property type="term" value="P:protein transport"/>
    <property type="evidence" value="ECO:0007669"/>
    <property type="project" value="UniProtKB-KW"/>
</dbReference>
<dbReference type="Gene3D" id="1.20.58.80">
    <property type="entry name" value="Phosphotransferase system, lactose/cellobiose-type IIA subunit"/>
    <property type="match status" value="1"/>
</dbReference>
<dbReference type="PROSITE" id="PS00674">
    <property type="entry name" value="AAA"/>
    <property type="match status" value="1"/>
</dbReference>
<dbReference type="FunFam" id="1.10.8.60:FF:000015">
    <property type="entry name" value="vacuolar protein sorting-associated protein 4A"/>
    <property type="match status" value="1"/>
</dbReference>
<keyword evidence="4" id="KW-0813">Transport</keyword>
<dbReference type="InterPro" id="IPR027417">
    <property type="entry name" value="P-loop_NTPase"/>
</dbReference>
<evidence type="ECO:0000256" key="5">
    <source>
        <dbReference type="ARBA" id="ARBA00022741"/>
    </source>
</evidence>
<dbReference type="GO" id="GO:0005524">
    <property type="term" value="F:ATP binding"/>
    <property type="evidence" value="ECO:0007669"/>
    <property type="project" value="UniProtKB-KW"/>
</dbReference>
<dbReference type="Pfam" id="PF09336">
    <property type="entry name" value="Vps4_C"/>
    <property type="match status" value="1"/>
</dbReference>
<dbReference type="InterPro" id="IPR036181">
    <property type="entry name" value="MIT_dom_sf"/>
</dbReference>
<comment type="similarity">
    <text evidence="2 12">Belongs to the AAA ATPase family.</text>
</comment>
<dbReference type="InterPro" id="IPR007330">
    <property type="entry name" value="MIT_dom"/>
</dbReference>
<keyword evidence="10" id="KW-0472">Membrane</keyword>
<dbReference type="AlphaFoldDB" id="A0A899FLA7"/>
<protein>
    <recommendedName>
        <fullName evidence="3">vesicle-fusing ATPase</fullName>
        <ecNumber evidence="3">3.6.4.6</ecNumber>
    </recommendedName>
</protein>
<keyword evidence="9" id="KW-0653">Protein transport</keyword>
<evidence type="ECO:0000256" key="8">
    <source>
        <dbReference type="ARBA" id="ARBA00022840"/>
    </source>
</evidence>
<organism evidence="15 16">
    <name type="scientific">Pneumocystis wakefieldiae</name>
    <dbReference type="NCBI Taxonomy" id="38082"/>
    <lineage>
        <taxon>Eukaryota</taxon>
        <taxon>Fungi</taxon>
        <taxon>Dikarya</taxon>
        <taxon>Ascomycota</taxon>
        <taxon>Taphrinomycotina</taxon>
        <taxon>Pneumocystomycetes</taxon>
        <taxon>Pneumocystaceae</taxon>
        <taxon>Pneumocystis</taxon>
    </lineage>
</organism>
<dbReference type="InterPro" id="IPR041569">
    <property type="entry name" value="AAA_lid_3"/>
</dbReference>
<dbReference type="SUPFAM" id="SSF116846">
    <property type="entry name" value="MIT domain"/>
    <property type="match status" value="1"/>
</dbReference>
<dbReference type="Gene3D" id="3.90.1410.10">
    <property type="entry name" value="set domain protein methyltransferase, domain 1"/>
    <property type="match status" value="1"/>
</dbReference>
<dbReference type="EMBL" id="CP054534">
    <property type="protein sequence ID" value="QSL64790.1"/>
    <property type="molecule type" value="Genomic_DNA"/>
</dbReference>
<dbReference type="CDD" id="cd19521">
    <property type="entry name" value="RecA-like_VPS4"/>
    <property type="match status" value="1"/>
</dbReference>
<keyword evidence="5 12" id="KW-0547">Nucleotide-binding</keyword>
<dbReference type="SMART" id="SM00745">
    <property type="entry name" value="MIT"/>
    <property type="match status" value="1"/>
</dbReference>
<gene>
    <name evidence="15" type="ORF">MERGE_002092</name>
</gene>
<dbReference type="CDD" id="cd10527">
    <property type="entry name" value="SET_LSMT"/>
    <property type="match status" value="1"/>
</dbReference>
<dbReference type="Pfam" id="PF17862">
    <property type="entry name" value="AAA_lid_3"/>
    <property type="match status" value="1"/>
</dbReference>
<feature type="domain" description="AAA+ ATPase" evidence="13">
    <location>
        <begin position="169"/>
        <end position="304"/>
    </location>
</feature>
<dbReference type="Gene3D" id="1.10.8.60">
    <property type="match status" value="1"/>
</dbReference>
<evidence type="ECO:0000259" key="13">
    <source>
        <dbReference type="SMART" id="SM00382"/>
    </source>
</evidence>
<dbReference type="GO" id="GO:0016887">
    <property type="term" value="F:ATP hydrolysis activity"/>
    <property type="evidence" value="ECO:0007669"/>
    <property type="project" value="InterPro"/>
</dbReference>
<sequence length="660" mass="75455">MSNVDFLGKAIGIVKKAIQEDNAHKYNEAYKLYVNSLECFNMALKYEKSENGKNLIKDKVIQYLDRAEALKAYLQKNNENKKHNLVKSSGNELSLRKKCYKRKDGDSDYDDDDIDTRKLKNALANTVISESPNVKWDDVAGLDNAKETLKEAVILPMKLPHLFKGNRKPWVGILLYGPPGTGKSYLAKAVATEAKSTFFSVSSSDIISKWMGESERLVKQLFAMAREMRPSIIFIDEIDALAGIRNEGDSEASRRIKTELLVQMNGVGTDSTGILVLGASNIPWTLDPAIRRRFERRVYVPLPDATARLKLFKLNIGDVPAELTANDYKILVDKTDGYSGSDIAIVVRDAIMEPVRRIYTATHFCYVNCPDGKRLLTPCSPGVSGAQEMTWENGTVDTLLEPVLTMNDFLKALRNTRPTVNSNDLKRYVEFTNEFVYMYEKSLGQKSPWYGYLQIMPDKVDIPKLWDHEKNWLKGTEIECVGGLDITELQNAYNELILPLIKNNKEILDQKEFTYNNFLKAISVVRSRVFEIDKFHNLGLVPFADMFNHATKEHIHFQTFYNVCTHCGLIYCKHTKYKKIPINTDKDYIQKTIIINQSFKLKYKKTHYEDTCDMIIHNSPNAFDEVYNTYGTHGNDILLSKYGFALHKNKWDRINFYGGK</sequence>
<dbReference type="OrthoDB" id="29072at2759"/>
<dbReference type="InterPro" id="IPR003593">
    <property type="entry name" value="AAA+_ATPase"/>
</dbReference>
<evidence type="ECO:0000313" key="16">
    <source>
        <dbReference type="Proteomes" id="UP000663699"/>
    </source>
</evidence>
<dbReference type="EC" id="3.6.4.6" evidence="3"/>
<dbReference type="Pfam" id="PF04212">
    <property type="entry name" value="MIT"/>
    <property type="match status" value="1"/>
</dbReference>
<dbReference type="GO" id="GO:0007033">
    <property type="term" value="P:vacuole organization"/>
    <property type="evidence" value="ECO:0007669"/>
    <property type="project" value="TreeGrafter"/>
</dbReference>
<dbReference type="Proteomes" id="UP000663699">
    <property type="component" value="Chromosome 3"/>
</dbReference>
<evidence type="ECO:0000313" key="15">
    <source>
        <dbReference type="EMBL" id="QSL64790.1"/>
    </source>
</evidence>
<keyword evidence="16" id="KW-1185">Reference proteome</keyword>
<dbReference type="Pfam" id="PF00004">
    <property type="entry name" value="AAA"/>
    <property type="match status" value="1"/>
</dbReference>
<dbReference type="InterPro" id="IPR046341">
    <property type="entry name" value="SET_dom_sf"/>
</dbReference>
<dbReference type="FunFam" id="3.40.50.300:FF:000043">
    <property type="entry name" value="Vacuolar protein sorting-associated protein 4"/>
    <property type="match status" value="1"/>
</dbReference>
<dbReference type="InterPro" id="IPR003959">
    <property type="entry name" value="ATPase_AAA_core"/>
</dbReference>
<dbReference type="GO" id="GO:0016197">
    <property type="term" value="P:endosomal transport"/>
    <property type="evidence" value="ECO:0007669"/>
    <property type="project" value="TreeGrafter"/>
</dbReference>